<keyword evidence="8" id="KW-1185">Reference proteome</keyword>
<feature type="transmembrane region" description="Helical" evidence="6">
    <location>
        <begin position="270"/>
        <end position="298"/>
    </location>
</feature>
<protein>
    <recommendedName>
        <fullName evidence="6">Phosphatidylglycerol lysyltransferase</fullName>
        <ecNumber evidence="6">2.3.2.3</ecNumber>
    </recommendedName>
    <alternativeName>
        <fullName evidence="6">Lysylphosphatidylglycerol synthase</fullName>
    </alternativeName>
</protein>
<evidence type="ECO:0000256" key="5">
    <source>
        <dbReference type="ARBA" id="ARBA00023136"/>
    </source>
</evidence>
<dbReference type="PANTHER" id="PTHR37693:SF1">
    <property type="entry name" value="INTEGRAL MEMBRANE PROTEIN"/>
    <property type="match status" value="1"/>
</dbReference>
<dbReference type="RefSeq" id="WP_056936685.1">
    <property type="nucleotide sequence ID" value="NZ_AZFN01000002.1"/>
</dbReference>
<gene>
    <name evidence="6" type="primary">mprF</name>
    <name evidence="7" type="ORF">FC60_GL000814</name>
</gene>
<evidence type="ECO:0000256" key="4">
    <source>
        <dbReference type="ARBA" id="ARBA00022989"/>
    </source>
</evidence>
<evidence type="ECO:0000256" key="1">
    <source>
        <dbReference type="ARBA" id="ARBA00004651"/>
    </source>
</evidence>
<comment type="caution">
    <text evidence="7">The sequence shown here is derived from an EMBL/GenBank/DDBJ whole genome shotgun (WGS) entry which is preliminary data.</text>
</comment>
<keyword evidence="6" id="KW-0443">Lipid metabolism</keyword>
<evidence type="ECO:0000313" key="8">
    <source>
        <dbReference type="Proteomes" id="UP000051739"/>
    </source>
</evidence>
<keyword evidence="6" id="KW-0808">Transferase</keyword>
<comment type="subcellular location">
    <subcellularLocation>
        <location evidence="1 6">Cell membrane</location>
        <topology evidence="1 6">Multi-pass membrane protein</topology>
    </subcellularLocation>
</comment>
<dbReference type="PANTHER" id="PTHR37693">
    <property type="entry name" value="PHOSPHATIDYLGLYCEROL LYSYLTRANSFERASE"/>
    <property type="match status" value="1"/>
</dbReference>
<evidence type="ECO:0000256" key="2">
    <source>
        <dbReference type="ARBA" id="ARBA00022475"/>
    </source>
</evidence>
<dbReference type="PATRIC" id="fig|1423749.3.peg.818"/>
<evidence type="ECO:0000313" key="7">
    <source>
        <dbReference type="EMBL" id="KRM03492.1"/>
    </source>
</evidence>
<dbReference type="GO" id="GO:0006629">
    <property type="term" value="P:lipid metabolic process"/>
    <property type="evidence" value="ECO:0007669"/>
    <property type="project" value="UniProtKB-KW"/>
</dbReference>
<dbReference type="AlphaFoldDB" id="A0A0R1VJ12"/>
<dbReference type="GO" id="GO:0005886">
    <property type="term" value="C:plasma membrane"/>
    <property type="evidence" value="ECO:0007669"/>
    <property type="project" value="UniProtKB-SubCell"/>
</dbReference>
<dbReference type="GO" id="GO:0050071">
    <property type="term" value="F:phosphatidylglycerol lysyltransferase activity"/>
    <property type="evidence" value="ECO:0007669"/>
    <property type="project" value="UniProtKB-EC"/>
</dbReference>
<dbReference type="Proteomes" id="UP000051739">
    <property type="component" value="Unassembled WGS sequence"/>
</dbReference>
<keyword evidence="4 6" id="KW-1133">Transmembrane helix</keyword>
<evidence type="ECO:0000256" key="6">
    <source>
        <dbReference type="RuleBase" id="RU363042"/>
    </source>
</evidence>
<feature type="transmembrane region" description="Helical" evidence="6">
    <location>
        <begin position="310"/>
        <end position="330"/>
    </location>
</feature>
<comment type="function">
    <text evidence="6">Catalyzes the transfer of a lysyl group from L-lysyl-tRNA(Lys) to membrane-bound phosphatidylglycerol (PG), which produces lysylphosphatidylglycerol (LPG), a major component of the bacterial membrane with a positive net charge. LPG synthesis contributes to bacterial virulence as it is involved in the resistance mechanism against cationic antimicrobial peptides (CAMP) produces by the host's immune system (defensins, cathelicidins) and by the competing microorganisms.</text>
</comment>
<feature type="transmembrane region" description="Helical" evidence="6">
    <location>
        <begin position="229"/>
        <end position="250"/>
    </location>
</feature>
<keyword evidence="5 6" id="KW-0472">Membrane</keyword>
<organism evidence="7 8">
    <name type="scientific">Limosilactobacillus gastricus DSM 16045</name>
    <dbReference type="NCBI Taxonomy" id="1423749"/>
    <lineage>
        <taxon>Bacteria</taxon>
        <taxon>Bacillati</taxon>
        <taxon>Bacillota</taxon>
        <taxon>Bacilli</taxon>
        <taxon>Lactobacillales</taxon>
        <taxon>Lactobacillaceae</taxon>
        <taxon>Limosilactobacillus</taxon>
    </lineage>
</organism>
<comment type="catalytic activity">
    <reaction evidence="6">
        <text>L-lysyl-tRNA(Lys) + a 1,2-diacyl-sn-glycero-3-phospho-(1'-sn-glycerol) = a 1,2-diacyl-sn-glycero-3-phospho-1'-(3'-O-L-lysyl)-sn-glycerol + tRNA(Lys)</text>
        <dbReference type="Rhea" id="RHEA:10668"/>
        <dbReference type="Rhea" id="RHEA-COMP:9696"/>
        <dbReference type="Rhea" id="RHEA-COMP:9697"/>
        <dbReference type="ChEBI" id="CHEBI:64716"/>
        <dbReference type="ChEBI" id="CHEBI:75792"/>
        <dbReference type="ChEBI" id="CHEBI:78442"/>
        <dbReference type="ChEBI" id="CHEBI:78529"/>
        <dbReference type="EC" id="2.3.2.3"/>
    </reaction>
</comment>
<dbReference type="EC" id="2.3.2.3" evidence="6"/>
<comment type="similarity">
    <text evidence="6">Belongs to the LPG synthase family.</text>
</comment>
<accession>A0A0R1VJ12</accession>
<evidence type="ECO:0000256" key="3">
    <source>
        <dbReference type="ARBA" id="ARBA00022692"/>
    </source>
</evidence>
<name>A0A0R1VJ12_9LACO</name>
<dbReference type="Pfam" id="PF03706">
    <property type="entry name" value="LPG_synthase_TM"/>
    <property type="match status" value="1"/>
</dbReference>
<proteinExistence type="inferred from homology"/>
<feature type="transmembrane region" description="Helical" evidence="6">
    <location>
        <begin position="152"/>
        <end position="178"/>
    </location>
</feature>
<keyword evidence="6" id="KW-0046">Antibiotic resistance</keyword>
<dbReference type="NCBIfam" id="TIGR00374">
    <property type="entry name" value="flippase-like domain"/>
    <property type="match status" value="1"/>
</dbReference>
<keyword evidence="2" id="KW-1003">Cell membrane</keyword>
<dbReference type="GO" id="GO:0046677">
    <property type="term" value="P:response to antibiotic"/>
    <property type="evidence" value="ECO:0007669"/>
    <property type="project" value="UniProtKB-KW"/>
</dbReference>
<feature type="transmembrane region" description="Helical" evidence="6">
    <location>
        <begin position="124"/>
        <end position="146"/>
    </location>
</feature>
<reference evidence="7 8" key="1">
    <citation type="journal article" date="2015" name="Genome Announc.">
        <title>Expanding the biotechnology potential of lactobacilli through comparative genomics of 213 strains and associated genera.</title>
        <authorList>
            <person name="Sun Z."/>
            <person name="Harris H.M."/>
            <person name="McCann A."/>
            <person name="Guo C."/>
            <person name="Argimon S."/>
            <person name="Zhang W."/>
            <person name="Yang X."/>
            <person name="Jeffery I.B."/>
            <person name="Cooney J.C."/>
            <person name="Kagawa T.F."/>
            <person name="Liu W."/>
            <person name="Song Y."/>
            <person name="Salvetti E."/>
            <person name="Wrobel A."/>
            <person name="Rasinkangas P."/>
            <person name="Parkhill J."/>
            <person name="Rea M.C."/>
            <person name="O'Sullivan O."/>
            <person name="Ritari J."/>
            <person name="Douillard F.P."/>
            <person name="Paul Ross R."/>
            <person name="Yang R."/>
            <person name="Briner A.E."/>
            <person name="Felis G.E."/>
            <person name="de Vos W.M."/>
            <person name="Barrangou R."/>
            <person name="Klaenhammer T.R."/>
            <person name="Caufield P.W."/>
            <person name="Cui Y."/>
            <person name="Zhang H."/>
            <person name="O'Toole P.W."/>
        </authorList>
    </citation>
    <scope>NUCLEOTIDE SEQUENCE [LARGE SCALE GENOMIC DNA]</scope>
    <source>
        <strain evidence="7 8">DSM 16045</strain>
    </source>
</reference>
<sequence length="339" mass="38335">MNRKNWLALILMLVVGVGIFAFSLRNTDLHQLLIDLLALNWGWFAIAIVCIGLYLGLEGVVVKLFMKDSYPSFSWKDAMRMPLIEQLFNGITPFSSGGQPAQIIAMLQSGVDGGRASSVLLMKFVVFQAMIVINFIVSLVMGFHLISTKLQGLTLFVVIGFIIHFAVIVGLLMIMYWYQMTKRLTNWVIKPLNLFMKPERYASIAVTLNEKIDTFYKESVKMKKQYRKLAKVSIVTLFQLFFYYAIPYFILRALGVSGLNFWMILSLHVIIFMVTSVFPIPGGTGGAEYGFVVLFAGYVQSNSKLVLAMLLWRILTYYVGLFAGMFALVIKPDKVTEID</sequence>
<keyword evidence="3 6" id="KW-0812">Transmembrane</keyword>
<dbReference type="EMBL" id="AZFN01000002">
    <property type="protein sequence ID" value="KRM03492.1"/>
    <property type="molecule type" value="Genomic_DNA"/>
</dbReference>
<feature type="transmembrane region" description="Helical" evidence="6">
    <location>
        <begin position="37"/>
        <end position="57"/>
    </location>
</feature>
<dbReference type="InterPro" id="IPR022791">
    <property type="entry name" value="L-PG_synthase/AglD"/>
</dbReference>